<name>A0A8S9X2D2_APOLU</name>
<evidence type="ECO:0000256" key="6">
    <source>
        <dbReference type="SAM" id="MobiDB-lite"/>
    </source>
</evidence>
<organism evidence="8 9">
    <name type="scientific">Apolygus lucorum</name>
    <name type="common">Small green plant bug</name>
    <name type="synonym">Lygocoris lucorum</name>
    <dbReference type="NCBI Taxonomy" id="248454"/>
    <lineage>
        <taxon>Eukaryota</taxon>
        <taxon>Metazoa</taxon>
        <taxon>Ecdysozoa</taxon>
        <taxon>Arthropoda</taxon>
        <taxon>Hexapoda</taxon>
        <taxon>Insecta</taxon>
        <taxon>Pterygota</taxon>
        <taxon>Neoptera</taxon>
        <taxon>Paraneoptera</taxon>
        <taxon>Hemiptera</taxon>
        <taxon>Heteroptera</taxon>
        <taxon>Panheteroptera</taxon>
        <taxon>Cimicomorpha</taxon>
        <taxon>Miridae</taxon>
        <taxon>Mirini</taxon>
        <taxon>Apolygus</taxon>
    </lineage>
</organism>
<dbReference type="InterPro" id="IPR000608">
    <property type="entry name" value="UBC"/>
</dbReference>
<dbReference type="EC" id="2.3.2.23" evidence="2"/>
<feature type="compositionally biased region" description="Polar residues" evidence="6">
    <location>
        <begin position="53"/>
        <end position="80"/>
    </location>
</feature>
<comment type="catalytic activity">
    <reaction evidence="1">
        <text>S-ubiquitinyl-[E1 ubiquitin-activating enzyme]-L-cysteine + [E2 ubiquitin-conjugating enzyme]-L-cysteine = [E1 ubiquitin-activating enzyme]-L-cysteine + S-ubiquitinyl-[E2 ubiquitin-conjugating enzyme]-L-cysteine.</text>
        <dbReference type="EC" id="2.3.2.23"/>
    </reaction>
</comment>
<dbReference type="AlphaFoldDB" id="A0A8S9X2D2"/>
<feature type="region of interest" description="Disordered" evidence="6">
    <location>
        <begin position="1"/>
        <end position="34"/>
    </location>
</feature>
<feature type="region of interest" description="Disordered" evidence="6">
    <location>
        <begin position="53"/>
        <end position="81"/>
    </location>
</feature>
<feature type="domain" description="UBC core" evidence="7">
    <location>
        <begin position="80"/>
        <end position="227"/>
    </location>
</feature>
<evidence type="ECO:0000313" key="8">
    <source>
        <dbReference type="EMBL" id="KAF6201755.1"/>
    </source>
</evidence>
<dbReference type="Proteomes" id="UP000466442">
    <property type="component" value="Linkage Group LG12"/>
</dbReference>
<accession>A0A8S9X2D2</accession>
<evidence type="ECO:0000256" key="1">
    <source>
        <dbReference type="ARBA" id="ARBA00000485"/>
    </source>
</evidence>
<dbReference type="Gene3D" id="3.10.110.10">
    <property type="entry name" value="Ubiquitin Conjugating Enzyme"/>
    <property type="match status" value="1"/>
</dbReference>
<dbReference type="GO" id="GO:0061631">
    <property type="term" value="F:ubiquitin conjugating enzyme activity"/>
    <property type="evidence" value="ECO:0007669"/>
    <property type="project" value="UniProtKB-EC"/>
</dbReference>
<dbReference type="PANTHER" id="PTHR24067">
    <property type="entry name" value="UBIQUITIN-CONJUGATING ENZYME E2"/>
    <property type="match status" value="1"/>
</dbReference>
<evidence type="ECO:0000313" key="9">
    <source>
        <dbReference type="Proteomes" id="UP000466442"/>
    </source>
</evidence>
<evidence type="ECO:0000256" key="5">
    <source>
        <dbReference type="ARBA" id="ARBA00067751"/>
    </source>
</evidence>
<dbReference type="OrthoDB" id="9973183at2759"/>
<dbReference type="InterPro" id="IPR050113">
    <property type="entry name" value="Ub_conjugating_enzyme"/>
</dbReference>
<comment type="caution">
    <text evidence="8">The sequence shown here is derived from an EMBL/GenBank/DDBJ whole genome shotgun (WGS) entry which is preliminary data.</text>
</comment>
<dbReference type="EMBL" id="WIXP02000012">
    <property type="protein sequence ID" value="KAF6201755.1"/>
    <property type="molecule type" value="Genomic_DNA"/>
</dbReference>
<sequence>MKRLRASMSRTSKLTPPQPKRPRMSQDQVEVMDQDNGVNQLMQMTVGDVLTVAQSSESSDGKPSNSETISVSVPQRSSMAASRRLQKELSDLQNSGLKTVREIQVDEGNLLVWNALIVPSQPPFSNGAFRVELTFPAEYPFKPPRLTLKTKIYHPNFDEKGQICLSIISPENWKPATRVNQVMEALVHLIHEPEPEHPLRADLAEEFVTNRKKFIRNAEEYTKKFADKRPSARS</sequence>
<dbReference type="CDD" id="cd23801">
    <property type="entry name" value="UBCc_UBE2L3"/>
    <property type="match status" value="1"/>
</dbReference>
<keyword evidence="4" id="KW-0833">Ubl conjugation pathway</keyword>
<gene>
    <name evidence="8" type="ORF">GE061_004150</name>
</gene>
<dbReference type="Pfam" id="PF00179">
    <property type="entry name" value="UQ_con"/>
    <property type="match status" value="1"/>
</dbReference>
<protein>
    <recommendedName>
        <fullName evidence="5">Ubiquitin-conjugating enzyme E2-18 kDa</fullName>
        <ecNumber evidence="2">2.3.2.23</ecNumber>
    </recommendedName>
</protein>
<keyword evidence="3" id="KW-0808">Transferase</keyword>
<dbReference type="PROSITE" id="PS50127">
    <property type="entry name" value="UBC_2"/>
    <property type="match status" value="1"/>
</dbReference>
<reference evidence="8" key="1">
    <citation type="journal article" date="2021" name="Mol. Ecol. Resour.">
        <title>Apolygus lucorum genome provides insights into omnivorousness and mesophyll feeding.</title>
        <authorList>
            <person name="Liu Y."/>
            <person name="Liu H."/>
            <person name="Wang H."/>
            <person name="Huang T."/>
            <person name="Liu B."/>
            <person name="Yang B."/>
            <person name="Yin L."/>
            <person name="Li B."/>
            <person name="Zhang Y."/>
            <person name="Zhang S."/>
            <person name="Jiang F."/>
            <person name="Zhang X."/>
            <person name="Ren Y."/>
            <person name="Wang B."/>
            <person name="Wang S."/>
            <person name="Lu Y."/>
            <person name="Wu K."/>
            <person name="Fan W."/>
            <person name="Wang G."/>
        </authorList>
    </citation>
    <scope>NUCLEOTIDE SEQUENCE</scope>
    <source>
        <strain evidence="8">12Hb</strain>
    </source>
</reference>
<evidence type="ECO:0000256" key="4">
    <source>
        <dbReference type="ARBA" id="ARBA00022786"/>
    </source>
</evidence>
<evidence type="ECO:0000256" key="2">
    <source>
        <dbReference type="ARBA" id="ARBA00012486"/>
    </source>
</evidence>
<proteinExistence type="predicted"/>
<dbReference type="InterPro" id="IPR016135">
    <property type="entry name" value="UBQ-conjugating_enzyme/RWD"/>
</dbReference>
<dbReference type="SMART" id="SM00212">
    <property type="entry name" value="UBCc"/>
    <property type="match status" value="1"/>
</dbReference>
<dbReference type="SUPFAM" id="SSF54495">
    <property type="entry name" value="UBC-like"/>
    <property type="match status" value="1"/>
</dbReference>
<keyword evidence="9" id="KW-1185">Reference proteome</keyword>
<dbReference type="FunFam" id="3.10.110.10:FF:000011">
    <property type="entry name" value="Ubiquitin-conjugating enzyme E2 L3"/>
    <property type="match status" value="1"/>
</dbReference>
<evidence type="ECO:0000256" key="3">
    <source>
        <dbReference type="ARBA" id="ARBA00022679"/>
    </source>
</evidence>
<evidence type="ECO:0000259" key="7">
    <source>
        <dbReference type="PROSITE" id="PS50127"/>
    </source>
</evidence>